<dbReference type="InterPro" id="IPR037401">
    <property type="entry name" value="SnoaL-like"/>
</dbReference>
<dbReference type="Pfam" id="PF12680">
    <property type="entry name" value="SnoaL_2"/>
    <property type="match status" value="1"/>
</dbReference>
<evidence type="ECO:0000313" key="3">
    <source>
        <dbReference type="Proteomes" id="UP000606499"/>
    </source>
</evidence>
<proteinExistence type="predicted"/>
<keyword evidence="3" id="KW-1185">Reference proteome</keyword>
<dbReference type="InterPro" id="IPR032710">
    <property type="entry name" value="NTF2-like_dom_sf"/>
</dbReference>
<comment type="caution">
    <text evidence="2">The sequence shown here is derived from an EMBL/GenBank/DDBJ whole genome shotgun (WGS) entry which is preliminary data.</text>
</comment>
<organism evidence="2 3">
    <name type="scientific">Agathobaculum faecis</name>
    <dbReference type="NCBI Taxonomy" id="2763013"/>
    <lineage>
        <taxon>Bacteria</taxon>
        <taxon>Bacillati</taxon>
        <taxon>Bacillota</taxon>
        <taxon>Clostridia</taxon>
        <taxon>Eubacteriales</taxon>
        <taxon>Butyricicoccaceae</taxon>
        <taxon>Agathobaculum</taxon>
    </lineage>
</organism>
<sequence>MNEREQTVRLWFDMWLQAEDRGIMSIFAPDCIYTESWGPEYHGAAQVKHWFEEWNARGRVLVWDILRFFHTESHTAVEWRFKNQMLDGRAEEFDGFSLIRWTADGKIASLKEFGCNIQTYDPYADGPVPRFRQEGARWF</sequence>
<evidence type="ECO:0000313" key="2">
    <source>
        <dbReference type="EMBL" id="MBC5725009.1"/>
    </source>
</evidence>
<feature type="domain" description="SnoaL-like" evidence="1">
    <location>
        <begin position="8"/>
        <end position="109"/>
    </location>
</feature>
<dbReference type="SUPFAM" id="SSF54427">
    <property type="entry name" value="NTF2-like"/>
    <property type="match status" value="1"/>
</dbReference>
<dbReference type="AlphaFoldDB" id="A0A923RVJ6"/>
<protein>
    <submittedName>
        <fullName evidence="2">Nuclear transport factor 2 family protein</fullName>
    </submittedName>
</protein>
<reference evidence="2" key="1">
    <citation type="submission" date="2020-08" db="EMBL/GenBank/DDBJ databases">
        <title>Genome public.</title>
        <authorList>
            <person name="Liu C."/>
            <person name="Sun Q."/>
        </authorList>
    </citation>
    <scope>NUCLEOTIDE SEQUENCE</scope>
    <source>
        <strain evidence="2">NSJ-28</strain>
    </source>
</reference>
<name>A0A923RVJ6_9FIRM</name>
<accession>A0A923RVJ6</accession>
<dbReference type="RefSeq" id="WP_186949808.1">
    <property type="nucleotide sequence ID" value="NZ_JACOPL010000004.1"/>
</dbReference>
<gene>
    <name evidence="2" type="ORF">H8S45_06005</name>
</gene>
<dbReference type="EMBL" id="JACOPL010000004">
    <property type="protein sequence ID" value="MBC5725009.1"/>
    <property type="molecule type" value="Genomic_DNA"/>
</dbReference>
<dbReference type="Gene3D" id="3.10.450.50">
    <property type="match status" value="1"/>
</dbReference>
<evidence type="ECO:0000259" key="1">
    <source>
        <dbReference type="Pfam" id="PF12680"/>
    </source>
</evidence>
<dbReference type="Proteomes" id="UP000606499">
    <property type="component" value="Unassembled WGS sequence"/>
</dbReference>